<comment type="caution">
    <text evidence="3">The sequence shown here is derived from an EMBL/GenBank/DDBJ whole genome shotgun (WGS) entry which is preliminary data.</text>
</comment>
<accession>A0A1Y2CHA1</accession>
<dbReference type="EMBL" id="MCGO01000016">
    <property type="protein sequence ID" value="ORY46430.1"/>
    <property type="molecule type" value="Genomic_DNA"/>
</dbReference>
<gene>
    <name evidence="3" type="ORF">BCR33DRAFT_715515</name>
</gene>
<feature type="compositionally biased region" description="Polar residues" evidence="1">
    <location>
        <begin position="99"/>
        <end position="108"/>
    </location>
</feature>
<dbReference type="PROSITE" id="PS00028">
    <property type="entry name" value="ZINC_FINGER_C2H2_1"/>
    <property type="match status" value="1"/>
</dbReference>
<feature type="domain" description="C2H2-type" evidence="2">
    <location>
        <begin position="122"/>
        <end position="143"/>
    </location>
</feature>
<dbReference type="InterPro" id="IPR013087">
    <property type="entry name" value="Znf_C2H2_type"/>
</dbReference>
<feature type="region of interest" description="Disordered" evidence="1">
    <location>
        <begin position="51"/>
        <end position="108"/>
    </location>
</feature>
<name>A0A1Y2CHA1_9FUNG</name>
<feature type="compositionally biased region" description="Acidic residues" evidence="1">
    <location>
        <begin position="61"/>
        <end position="74"/>
    </location>
</feature>
<dbReference type="Proteomes" id="UP000193642">
    <property type="component" value="Unassembled WGS sequence"/>
</dbReference>
<evidence type="ECO:0000256" key="1">
    <source>
        <dbReference type="SAM" id="MobiDB-lite"/>
    </source>
</evidence>
<dbReference type="SUPFAM" id="SSF57667">
    <property type="entry name" value="beta-beta-alpha zinc fingers"/>
    <property type="match status" value="1"/>
</dbReference>
<proteinExistence type="predicted"/>
<dbReference type="SMART" id="SM00355">
    <property type="entry name" value="ZnF_C2H2"/>
    <property type="match status" value="3"/>
</dbReference>
<organism evidence="3 4">
    <name type="scientific">Rhizoclosmatium globosum</name>
    <dbReference type="NCBI Taxonomy" id="329046"/>
    <lineage>
        <taxon>Eukaryota</taxon>
        <taxon>Fungi</taxon>
        <taxon>Fungi incertae sedis</taxon>
        <taxon>Chytridiomycota</taxon>
        <taxon>Chytridiomycota incertae sedis</taxon>
        <taxon>Chytridiomycetes</taxon>
        <taxon>Chytridiales</taxon>
        <taxon>Chytriomycetaceae</taxon>
        <taxon>Rhizoclosmatium</taxon>
    </lineage>
</organism>
<dbReference type="AlphaFoldDB" id="A0A1Y2CHA1"/>
<evidence type="ECO:0000313" key="4">
    <source>
        <dbReference type="Proteomes" id="UP000193642"/>
    </source>
</evidence>
<sequence>MSECLIQIHNHFYPPDDIIHESRNLALDTPSDVWSATSNCEDGLEVDDEASEYTGTQSHVDDDEIATDYGDDDGWDARSEDSIAKSIDSSLINHPPTPTTSSTIDEISKSISNSDSEEYLSCKLCPGFLILRNQLDQHIMEVHSWTDSQRAHLINGWYWLTAAKINRPESSSSSRPNRCDEEKTLACPNCPKKFKTATKCPYCRVLHSFPTAFRIHLLTHNVSPFMCTLCGFLLSSKQELRRHHCASGVIAE</sequence>
<protein>
    <recommendedName>
        <fullName evidence="2">C2H2-type domain-containing protein</fullName>
    </recommendedName>
</protein>
<dbReference type="Gene3D" id="3.30.160.60">
    <property type="entry name" value="Classic Zinc Finger"/>
    <property type="match status" value="1"/>
</dbReference>
<reference evidence="3 4" key="1">
    <citation type="submission" date="2016-07" db="EMBL/GenBank/DDBJ databases">
        <title>Pervasive Adenine N6-methylation of Active Genes in Fungi.</title>
        <authorList>
            <consortium name="DOE Joint Genome Institute"/>
            <person name="Mondo S.J."/>
            <person name="Dannebaum R.O."/>
            <person name="Kuo R.C."/>
            <person name="Labutti K."/>
            <person name="Haridas S."/>
            <person name="Kuo A."/>
            <person name="Salamov A."/>
            <person name="Ahrendt S.R."/>
            <person name="Lipzen A."/>
            <person name="Sullivan W."/>
            <person name="Andreopoulos W.B."/>
            <person name="Clum A."/>
            <person name="Lindquist E."/>
            <person name="Daum C."/>
            <person name="Ramamoorthy G.K."/>
            <person name="Gryganskyi A."/>
            <person name="Culley D."/>
            <person name="Magnuson J.K."/>
            <person name="James T.Y."/>
            <person name="O'Malley M.A."/>
            <person name="Stajich J.E."/>
            <person name="Spatafora J.W."/>
            <person name="Visel A."/>
            <person name="Grigoriev I.V."/>
        </authorList>
    </citation>
    <scope>NUCLEOTIDE SEQUENCE [LARGE SCALE GENOMIC DNA]</scope>
    <source>
        <strain evidence="3 4">JEL800</strain>
    </source>
</reference>
<dbReference type="InterPro" id="IPR036236">
    <property type="entry name" value="Znf_C2H2_sf"/>
</dbReference>
<evidence type="ECO:0000259" key="2">
    <source>
        <dbReference type="PROSITE" id="PS00028"/>
    </source>
</evidence>
<dbReference type="OrthoDB" id="6418542at2759"/>
<keyword evidence="4" id="KW-1185">Reference proteome</keyword>
<evidence type="ECO:0000313" key="3">
    <source>
        <dbReference type="EMBL" id="ORY46430.1"/>
    </source>
</evidence>